<feature type="compositionally biased region" description="Basic and acidic residues" evidence="2">
    <location>
        <begin position="63"/>
        <end position="73"/>
    </location>
</feature>
<dbReference type="PANTHER" id="PTHR15491:SF9">
    <property type="entry name" value="CIP1-INTERACTING ZINC FINGER PROTEIN"/>
    <property type="match status" value="1"/>
</dbReference>
<organism evidence="4">
    <name type="scientific">Clastoptera arizonana</name>
    <name type="common">Arizona spittle bug</name>
    <dbReference type="NCBI Taxonomy" id="38151"/>
    <lineage>
        <taxon>Eukaryota</taxon>
        <taxon>Metazoa</taxon>
        <taxon>Ecdysozoa</taxon>
        <taxon>Arthropoda</taxon>
        <taxon>Hexapoda</taxon>
        <taxon>Insecta</taxon>
        <taxon>Pterygota</taxon>
        <taxon>Neoptera</taxon>
        <taxon>Paraneoptera</taxon>
        <taxon>Hemiptera</taxon>
        <taxon>Auchenorrhyncha</taxon>
        <taxon>Cercopoidea</taxon>
        <taxon>Clastopteridae</taxon>
        <taxon>Clastoptera</taxon>
    </lineage>
</organism>
<evidence type="ECO:0000313" key="4">
    <source>
        <dbReference type="EMBL" id="JAS24463.1"/>
    </source>
</evidence>
<evidence type="ECO:0000256" key="1">
    <source>
        <dbReference type="SAM" id="Coils"/>
    </source>
</evidence>
<feature type="region of interest" description="Disordered" evidence="2">
    <location>
        <begin position="180"/>
        <end position="273"/>
    </location>
</feature>
<feature type="compositionally biased region" description="Acidic residues" evidence="2">
    <location>
        <begin position="485"/>
        <end position="497"/>
    </location>
</feature>
<dbReference type="SUPFAM" id="SSF57667">
    <property type="entry name" value="beta-beta-alpha zinc fingers"/>
    <property type="match status" value="2"/>
</dbReference>
<protein>
    <recommendedName>
        <fullName evidence="3">C2H2-type domain-containing protein</fullName>
    </recommendedName>
</protein>
<feature type="region of interest" description="Disordered" evidence="2">
    <location>
        <begin position="686"/>
        <end position="728"/>
    </location>
</feature>
<dbReference type="PROSITE" id="PS00028">
    <property type="entry name" value="ZINC_FINGER_C2H2_1"/>
    <property type="match status" value="3"/>
</dbReference>
<accession>A0A1B6DFH7</accession>
<keyword evidence="1" id="KW-0175">Coiled coil</keyword>
<dbReference type="Pfam" id="PF23330">
    <property type="entry name" value="zf-C2H2_14"/>
    <property type="match status" value="1"/>
</dbReference>
<dbReference type="GO" id="GO:0005634">
    <property type="term" value="C:nucleus"/>
    <property type="evidence" value="ECO:0007669"/>
    <property type="project" value="TreeGrafter"/>
</dbReference>
<dbReference type="InterPro" id="IPR026811">
    <property type="entry name" value="CIZ1"/>
</dbReference>
<dbReference type="EMBL" id="GEDC01012835">
    <property type="protein sequence ID" value="JAS24463.1"/>
    <property type="molecule type" value="Transcribed_RNA"/>
</dbReference>
<dbReference type="InterPro" id="IPR013087">
    <property type="entry name" value="Znf_C2H2_type"/>
</dbReference>
<dbReference type="PANTHER" id="PTHR15491">
    <property type="match status" value="1"/>
</dbReference>
<evidence type="ECO:0000256" key="2">
    <source>
        <dbReference type="SAM" id="MobiDB-lite"/>
    </source>
</evidence>
<reference evidence="4" key="1">
    <citation type="submission" date="2015-12" db="EMBL/GenBank/DDBJ databases">
        <title>De novo transcriptome assembly of four potential Pierce s Disease insect vectors from Arizona vineyards.</title>
        <authorList>
            <person name="Tassone E.E."/>
        </authorList>
    </citation>
    <scope>NUCLEOTIDE SEQUENCE</scope>
</reference>
<dbReference type="AlphaFoldDB" id="A0A1B6DFH7"/>
<feature type="domain" description="C2H2-type" evidence="3">
    <location>
        <begin position="389"/>
        <end position="411"/>
    </location>
</feature>
<feature type="compositionally biased region" description="Basic residues" evidence="2">
    <location>
        <begin position="710"/>
        <end position="728"/>
    </location>
</feature>
<name>A0A1B6DFH7_9HEMI</name>
<evidence type="ECO:0000259" key="3">
    <source>
        <dbReference type="PROSITE" id="PS00028"/>
    </source>
</evidence>
<feature type="region of interest" description="Disordered" evidence="2">
    <location>
        <begin position="61"/>
        <end position="121"/>
    </location>
</feature>
<proteinExistence type="predicted"/>
<feature type="non-terminal residue" evidence="4">
    <location>
        <position position="1"/>
    </location>
</feature>
<feature type="compositionally biased region" description="Basic and acidic residues" evidence="2">
    <location>
        <begin position="580"/>
        <end position="608"/>
    </location>
</feature>
<feature type="compositionally biased region" description="Basic and acidic residues" evidence="2">
    <location>
        <begin position="182"/>
        <end position="191"/>
    </location>
</feature>
<feature type="region of interest" description="Disordered" evidence="2">
    <location>
        <begin position="574"/>
        <end position="654"/>
    </location>
</feature>
<feature type="compositionally biased region" description="Basic and acidic residues" evidence="2">
    <location>
        <begin position="470"/>
        <end position="484"/>
    </location>
</feature>
<feature type="compositionally biased region" description="Basic and acidic residues" evidence="2">
    <location>
        <begin position="201"/>
        <end position="270"/>
    </location>
</feature>
<feature type="domain" description="C2H2-type" evidence="3">
    <location>
        <begin position="539"/>
        <end position="561"/>
    </location>
</feature>
<gene>
    <name evidence="4" type="ORF">g.13230</name>
</gene>
<feature type="compositionally biased region" description="Polar residues" evidence="2">
    <location>
        <begin position="108"/>
        <end position="121"/>
    </location>
</feature>
<feature type="domain" description="C2H2-type" evidence="3">
    <location>
        <begin position="285"/>
        <end position="307"/>
    </location>
</feature>
<dbReference type="SMART" id="SM00355">
    <property type="entry name" value="ZnF_C2H2"/>
    <property type="match status" value="3"/>
</dbReference>
<sequence>KGKQKSIKWRSRKVKYVSFSDTATSKTSYKVYSRPFLYVFGVRCWFVIRFLRANCRMSYNRGNRRDSGGRRSGDFGGGSRRGGNYRSNYDNYQVNPWEGGLTPGGNRGSTLLPSPNQPDLLSQLSSTEAQLAIASNLINKIFNQPQSLQPPSLLSLGGLGSGPLSGYGNDYEHRFQERRRARMENQRRSEPYNKSAMNRRMGSDRRNLSRNRNSSDRKTNAKSKKDDKDSKKDKDGEKTNGDIDKPESTDEKREGDKREAHNDSSDEKRSSGRKYHNIPAALLYCHICSKNMWDESSFTKHLKGRPHQIMVDGLNDKYKLKVELLRHDLRIAEQQREMELERKQRHGMKMYNQSREYCAMCDLHFYGNLISHRKNVRHQKLKAFLHPKCSHCTKEFSTRLEWDEHRLTSSHLRRVAEYRRTTKPDIKDDEFDLDDLVNPELISEGEMVCKDIDIVTKQQAEEDIIEIKEEVKEKTEGESPAKEGEEVEEGGEAMEEGDASKVEENAYNSIDLDPAKLPKYGSTLSVGLDLIKQVNGFMCRGCRKFMPTEEDYKVHVRTMDHYNNYCNLVRAKARVTARRKREEQAKERAEKGEDKDSKKDDEKEKTNNTDDEGNWKRRSKGKEDEDEEEDAGGVNNSAMEVDEGTASEEKLQIKGESVWNEVDNMLDEAPKEENVLNKVEEEEKVPIKVEEEENEEEEEVKEEEVVVTKGRNKATRGGRGGKSRRGGK</sequence>
<dbReference type="InterPro" id="IPR056345">
    <property type="entry name" value="Znf-C2H2_CIZ1"/>
</dbReference>
<feature type="region of interest" description="Disordered" evidence="2">
    <location>
        <begin position="470"/>
        <end position="498"/>
    </location>
</feature>
<feature type="compositionally biased region" description="Acidic residues" evidence="2">
    <location>
        <begin position="690"/>
        <end position="702"/>
    </location>
</feature>
<dbReference type="InterPro" id="IPR036236">
    <property type="entry name" value="Znf_C2H2_sf"/>
</dbReference>
<feature type="coiled-coil region" evidence="1">
    <location>
        <begin position="315"/>
        <end position="342"/>
    </location>
</feature>